<dbReference type="Pfam" id="PF13174">
    <property type="entry name" value="TPR_6"/>
    <property type="match status" value="1"/>
</dbReference>
<keyword evidence="4" id="KW-1185">Reference proteome</keyword>
<keyword evidence="2" id="KW-0812">Transmembrane</keyword>
<dbReference type="RefSeq" id="WP_386096640.1">
    <property type="nucleotide sequence ID" value="NZ_JBHUOZ010000001.1"/>
</dbReference>
<feature type="region of interest" description="Disordered" evidence="1">
    <location>
        <begin position="227"/>
        <end position="246"/>
    </location>
</feature>
<proteinExistence type="predicted"/>
<organism evidence="3 4">
    <name type="scientific">Terrimonas rubra</name>
    <dbReference type="NCBI Taxonomy" id="1035890"/>
    <lineage>
        <taxon>Bacteria</taxon>
        <taxon>Pseudomonadati</taxon>
        <taxon>Bacteroidota</taxon>
        <taxon>Chitinophagia</taxon>
        <taxon>Chitinophagales</taxon>
        <taxon>Chitinophagaceae</taxon>
        <taxon>Terrimonas</taxon>
    </lineage>
</organism>
<reference evidence="4" key="1">
    <citation type="journal article" date="2019" name="Int. J. Syst. Evol. Microbiol.">
        <title>The Global Catalogue of Microorganisms (GCM) 10K type strain sequencing project: providing services to taxonomists for standard genome sequencing and annotation.</title>
        <authorList>
            <consortium name="The Broad Institute Genomics Platform"/>
            <consortium name="The Broad Institute Genome Sequencing Center for Infectious Disease"/>
            <person name="Wu L."/>
            <person name="Ma J."/>
        </authorList>
    </citation>
    <scope>NUCLEOTIDE SEQUENCE [LARGE SCALE GENOMIC DNA]</scope>
    <source>
        <strain evidence="4">KCTC 23299</strain>
    </source>
</reference>
<evidence type="ECO:0000313" key="4">
    <source>
        <dbReference type="Proteomes" id="UP001597511"/>
    </source>
</evidence>
<evidence type="ECO:0000313" key="3">
    <source>
        <dbReference type="EMBL" id="MFD2919445.1"/>
    </source>
</evidence>
<evidence type="ECO:0000256" key="1">
    <source>
        <dbReference type="SAM" id="MobiDB-lite"/>
    </source>
</evidence>
<comment type="caution">
    <text evidence="3">The sequence shown here is derived from an EMBL/GenBank/DDBJ whole genome shotgun (WGS) entry which is preliminary data.</text>
</comment>
<dbReference type="Gene3D" id="1.25.40.10">
    <property type="entry name" value="Tetratricopeptide repeat domain"/>
    <property type="match status" value="1"/>
</dbReference>
<feature type="transmembrane region" description="Helical" evidence="2">
    <location>
        <begin position="91"/>
        <end position="109"/>
    </location>
</feature>
<dbReference type="InterPro" id="IPR019734">
    <property type="entry name" value="TPR_rpt"/>
</dbReference>
<keyword evidence="2" id="KW-0472">Membrane</keyword>
<protein>
    <submittedName>
        <fullName evidence="3">Tetratricopeptide repeat protein</fullName>
    </submittedName>
</protein>
<keyword evidence="2" id="KW-1133">Transmembrane helix</keyword>
<evidence type="ECO:0000256" key="2">
    <source>
        <dbReference type="SAM" id="Phobius"/>
    </source>
</evidence>
<dbReference type="Proteomes" id="UP001597511">
    <property type="component" value="Unassembled WGS sequence"/>
</dbReference>
<gene>
    <name evidence="3" type="ORF">ACFS6H_07005</name>
</gene>
<accession>A0ABW6A4M6</accession>
<name>A0ABW6A4M6_9BACT</name>
<dbReference type="SUPFAM" id="SSF48452">
    <property type="entry name" value="TPR-like"/>
    <property type="match status" value="1"/>
</dbReference>
<sequence>MNNQPIHITLEEWEQIEAFLNGSLTAEAEQAFRLQLEKDSVLAAKVEQVRLSILTVEEAGLREDMEIFHARLQQQPVIAIEAHRKTNVKKWLAIAAVFIAVCIATMLYLQQPSKNERLFSTYYKADPGLSTTMSQTDDYAFEKAMVEYKTKNYTKAIDSWQLLLKDNPDSDTLNYFIGSAYLALNKTATAIPYFENITLKPGSEFVSDACWYLGLALIKTGRVEEGKKQVAKSERPEKDELLQQIH</sequence>
<dbReference type="EMBL" id="JBHUOZ010000001">
    <property type="protein sequence ID" value="MFD2919445.1"/>
    <property type="molecule type" value="Genomic_DNA"/>
</dbReference>
<dbReference type="InterPro" id="IPR011990">
    <property type="entry name" value="TPR-like_helical_dom_sf"/>
</dbReference>